<keyword evidence="3" id="KW-1185">Reference proteome</keyword>
<dbReference type="PANTHER" id="PTHR43031">
    <property type="entry name" value="FAD-DEPENDENT OXIDOREDUCTASE"/>
    <property type="match status" value="1"/>
</dbReference>
<dbReference type="PROSITE" id="PS50206">
    <property type="entry name" value="RHODANESE_3"/>
    <property type="match status" value="1"/>
</dbReference>
<protein>
    <submittedName>
        <fullName evidence="2">Rhodanese-like domain-containing protein</fullName>
    </submittedName>
</protein>
<sequence>MAREAAQETFAAAWSDGGVVVDVREPDEYAAGHVPGARPMPLRTVAVRCGELPVDRPVYVICASGNRSRTAADLMTSRGIDAYSVTGGTGTWARSGRPITAGSHESAA</sequence>
<dbReference type="Pfam" id="PF00581">
    <property type="entry name" value="Rhodanese"/>
    <property type="match status" value="1"/>
</dbReference>
<dbReference type="SUPFAM" id="SSF52821">
    <property type="entry name" value="Rhodanese/Cell cycle control phosphatase"/>
    <property type="match status" value="1"/>
</dbReference>
<dbReference type="InterPro" id="IPR036873">
    <property type="entry name" value="Rhodanese-like_dom_sf"/>
</dbReference>
<dbReference type="InterPro" id="IPR001763">
    <property type="entry name" value="Rhodanese-like_dom"/>
</dbReference>
<reference evidence="2 3" key="1">
    <citation type="submission" date="2020-10" db="EMBL/GenBank/DDBJ databases">
        <title>Streptomyces ferrugineus complate genome analysis.</title>
        <authorList>
            <person name="Anwar N."/>
        </authorList>
    </citation>
    <scope>NUCLEOTIDE SEQUENCE [LARGE SCALE GENOMIC DNA]</scope>
    <source>
        <strain evidence="2 3">CCTCC AA2014009</strain>
    </source>
</reference>
<feature type="domain" description="Rhodanese" evidence="1">
    <location>
        <begin position="16"/>
        <end position="101"/>
    </location>
</feature>
<dbReference type="RefSeq" id="WP_194039529.1">
    <property type="nucleotide sequence ID" value="NZ_CP063373.1"/>
</dbReference>
<name>A0A7M2SF86_9ACTN</name>
<dbReference type="CDD" id="cd00158">
    <property type="entry name" value="RHOD"/>
    <property type="match status" value="1"/>
</dbReference>
<proteinExistence type="predicted"/>
<dbReference type="PANTHER" id="PTHR43031:SF1">
    <property type="entry name" value="PYRIDINE NUCLEOTIDE-DISULPHIDE OXIDOREDUCTASE"/>
    <property type="match status" value="1"/>
</dbReference>
<accession>A0A7M2SF86</accession>
<evidence type="ECO:0000313" key="3">
    <source>
        <dbReference type="Proteomes" id="UP000594205"/>
    </source>
</evidence>
<evidence type="ECO:0000259" key="1">
    <source>
        <dbReference type="PROSITE" id="PS50206"/>
    </source>
</evidence>
<dbReference type="KEGG" id="sfeu:IM697_31795"/>
<gene>
    <name evidence="2" type="ORF">IM697_31795</name>
</gene>
<evidence type="ECO:0000313" key="2">
    <source>
        <dbReference type="EMBL" id="QOV34659.1"/>
    </source>
</evidence>
<dbReference type="EMBL" id="CP063373">
    <property type="protein sequence ID" value="QOV34659.1"/>
    <property type="molecule type" value="Genomic_DNA"/>
</dbReference>
<dbReference type="Gene3D" id="3.40.250.10">
    <property type="entry name" value="Rhodanese-like domain"/>
    <property type="match status" value="1"/>
</dbReference>
<dbReference type="AlphaFoldDB" id="A0A7M2SF86"/>
<organism evidence="2 3">
    <name type="scientific">Streptomyces ferrugineus</name>
    <dbReference type="NCBI Taxonomy" id="1413221"/>
    <lineage>
        <taxon>Bacteria</taxon>
        <taxon>Bacillati</taxon>
        <taxon>Actinomycetota</taxon>
        <taxon>Actinomycetes</taxon>
        <taxon>Kitasatosporales</taxon>
        <taxon>Streptomycetaceae</taxon>
        <taxon>Streptomyces</taxon>
    </lineage>
</organism>
<dbReference type="InterPro" id="IPR050229">
    <property type="entry name" value="GlpE_sulfurtransferase"/>
</dbReference>
<dbReference type="Proteomes" id="UP000594205">
    <property type="component" value="Chromosome"/>
</dbReference>
<dbReference type="SMART" id="SM00450">
    <property type="entry name" value="RHOD"/>
    <property type="match status" value="1"/>
</dbReference>